<gene>
    <name evidence="3" type="ORF">ERS852582_01816</name>
</gene>
<dbReference type="SUPFAM" id="SSF47413">
    <property type="entry name" value="lambda repressor-like DNA-binding domains"/>
    <property type="match status" value="1"/>
</dbReference>
<evidence type="ECO:0000313" key="3">
    <source>
        <dbReference type="EMBL" id="CUN07695.1"/>
    </source>
</evidence>
<dbReference type="CDD" id="cd00093">
    <property type="entry name" value="HTH_XRE"/>
    <property type="match status" value="1"/>
</dbReference>
<organism evidence="3 4">
    <name type="scientific">Faecalibacterium prausnitzii</name>
    <dbReference type="NCBI Taxonomy" id="853"/>
    <lineage>
        <taxon>Bacteria</taxon>
        <taxon>Bacillati</taxon>
        <taxon>Bacillota</taxon>
        <taxon>Clostridia</taxon>
        <taxon>Eubacteriales</taxon>
        <taxon>Oscillospiraceae</taxon>
        <taxon>Faecalibacterium</taxon>
    </lineage>
</organism>
<dbReference type="SMART" id="SM00530">
    <property type="entry name" value="HTH_XRE"/>
    <property type="match status" value="1"/>
</dbReference>
<proteinExistence type="predicted"/>
<accession>A0A173U0R7</accession>
<reference evidence="3 4" key="1">
    <citation type="submission" date="2015-09" db="EMBL/GenBank/DDBJ databases">
        <authorList>
            <consortium name="Pathogen Informatics"/>
        </authorList>
    </citation>
    <scope>NUCLEOTIDE SEQUENCE [LARGE SCALE GENOMIC DNA]</scope>
    <source>
        <strain evidence="3 4">2789STDY5834970</strain>
    </source>
</reference>
<evidence type="ECO:0000313" key="4">
    <source>
        <dbReference type="Proteomes" id="UP000095649"/>
    </source>
</evidence>
<dbReference type="InterPro" id="IPR010982">
    <property type="entry name" value="Lambda_DNA-bd_dom_sf"/>
</dbReference>
<protein>
    <submittedName>
        <fullName evidence="3">Predicted transcriptional regulator</fullName>
    </submittedName>
</protein>
<dbReference type="Pfam" id="PF12844">
    <property type="entry name" value="HTH_19"/>
    <property type="match status" value="1"/>
</dbReference>
<dbReference type="AlphaFoldDB" id="A0A173U0R7"/>
<dbReference type="Proteomes" id="UP000095649">
    <property type="component" value="Unassembled WGS sequence"/>
</dbReference>
<evidence type="ECO:0000259" key="2">
    <source>
        <dbReference type="PROSITE" id="PS50943"/>
    </source>
</evidence>
<dbReference type="OrthoDB" id="9812239at2"/>
<dbReference type="Gene3D" id="1.10.260.40">
    <property type="entry name" value="lambda repressor-like DNA-binding domains"/>
    <property type="match status" value="1"/>
</dbReference>
<dbReference type="GO" id="GO:0003677">
    <property type="term" value="F:DNA binding"/>
    <property type="evidence" value="ECO:0007669"/>
    <property type="project" value="InterPro"/>
</dbReference>
<dbReference type="EMBL" id="CYXN01000014">
    <property type="protein sequence ID" value="CUN07695.1"/>
    <property type="molecule type" value="Genomic_DNA"/>
</dbReference>
<dbReference type="PROSITE" id="PS50943">
    <property type="entry name" value="HTH_CROC1"/>
    <property type="match status" value="1"/>
</dbReference>
<feature type="region of interest" description="Disordered" evidence="1">
    <location>
        <begin position="256"/>
        <end position="281"/>
    </location>
</feature>
<name>A0A173U0R7_9FIRM</name>
<dbReference type="InterPro" id="IPR001387">
    <property type="entry name" value="Cro/C1-type_HTH"/>
</dbReference>
<dbReference type="RefSeq" id="WP_055186251.1">
    <property type="nucleotide sequence ID" value="NZ_CYXN01000014.1"/>
</dbReference>
<evidence type="ECO:0000256" key="1">
    <source>
        <dbReference type="SAM" id="MobiDB-lite"/>
    </source>
</evidence>
<sequence>METKLTIGERLKDLRVERDMNQKDVENQAGIPTSTLSTYENDTVGNVNVAAIIKLAEFYDVQPEYLLCLTDNKKRPDASIQDLHLSDGTVDILLKDKALNHRLLCELVEHPGFRQLMMDLEIYVNGLVSDRIRDANAMLEAMRQLICEKYDAETDVEMRTLQVGQLVEDEYFGRTIYEELSAILKDIRTAHITDDTTSDGSAIERVRQSIESAKSFEGSAEEQQLRALCKQVGKNFDSLNKADLAATMRILRELTPTTTQQGRAVRKSMDKQLRGKTHRKR</sequence>
<feature type="domain" description="HTH cro/C1-type" evidence="2">
    <location>
        <begin position="11"/>
        <end position="66"/>
    </location>
</feature>